<protein>
    <submittedName>
        <fullName evidence="1">Uncharacterized protein</fullName>
    </submittedName>
</protein>
<dbReference type="EMBL" id="UINC01045143">
    <property type="protein sequence ID" value="SVB51540.1"/>
    <property type="molecule type" value="Genomic_DNA"/>
</dbReference>
<evidence type="ECO:0000313" key="1">
    <source>
        <dbReference type="EMBL" id="SVB51540.1"/>
    </source>
</evidence>
<dbReference type="AlphaFoldDB" id="A0A382ELG3"/>
<feature type="non-terminal residue" evidence="1">
    <location>
        <position position="25"/>
    </location>
</feature>
<reference evidence="1" key="1">
    <citation type="submission" date="2018-05" db="EMBL/GenBank/DDBJ databases">
        <authorList>
            <person name="Lanie J.A."/>
            <person name="Ng W.-L."/>
            <person name="Kazmierczak K.M."/>
            <person name="Andrzejewski T.M."/>
            <person name="Davidsen T.M."/>
            <person name="Wayne K.J."/>
            <person name="Tettelin H."/>
            <person name="Glass J.I."/>
            <person name="Rusch D."/>
            <person name="Podicherti R."/>
            <person name="Tsui H.-C.T."/>
            <person name="Winkler M.E."/>
        </authorList>
    </citation>
    <scope>NUCLEOTIDE SEQUENCE</scope>
</reference>
<gene>
    <name evidence="1" type="ORF">METZ01_LOCUS204394</name>
</gene>
<accession>A0A382ELG3</accession>
<organism evidence="1">
    <name type="scientific">marine metagenome</name>
    <dbReference type="NCBI Taxonomy" id="408172"/>
    <lineage>
        <taxon>unclassified sequences</taxon>
        <taxon>metagenomes</taxon>
        <taxon>ecological metagenomes</taxon>
    </lineage>
</organism>
<sequence>MKKFLGIVVLGLLWFSIGYAHQPVL</sequence>
<proteinExistence type="predicted"/>
<name>A0A382ELG3_9ZZZZ</name>